<dbReference type="Gene3D" id="3.90.79.10">
    <property type="entry name" value="Nucleoside Triphosphate Pyrophosphohydrolase"/>
    <property type="match status" value="1"/>
</dbReference>
<keyword evidence="3" id="KW-1185">Reference proteome</keyword>
<dbReference type="InterPro" id="IPR000086">
    <property type="entry name" value="NUDIX_hydrolase_dom"/>
</dbReference>
<feature type="domain" description="Nudix hydrolase" evidence="1">
    <location>
        <begin position="11"/>
        <end position="141"/>
    </location>
</feature>
<dbReference type="Proteomes" id="UP001589887">
    <property type="component" value="Unassembled WGS sequence"/>
</dbReference>
<dbReference type="RefSeq" id="WP_394316351.1">
    <property type="nucleotide sequence ID" value="NZ_JBHMQV010000001.1"/>
</dbReference>
<evidence type="ECO:0000313" key="3">
    <source>
        <dbReference type="Proteomes" id="UP001589887"/>
    </source>
</evidence>
<sequence length="160" mass="17785">MTTPAPVQRHRRICDVHLVLIRDGHVLLSLRKGGYASGQWQVPSGHLDEGEPTDDGTAREGFEEIGVTVHTRDLELAHFIDHRSPGEEPRLGVFYRALAWDGEPYNAEPDKCGGIAWYPLDNIPPETVPYHAAALTHIAHGRVRSRFGWEPTTATPHTQG</sequence>
<dbReference type="CDD" id="cd04683">
    <property type="entry name" value="NUDIX_Hydrolase"/>
    <property type="match status" value="1"/>
</dbReference>
<gene>
    <name evidence="2" type="ORF">ACFH04_01955</name>
</gene>
<dbReference type="EMBL" id="JBHMQV010000001">
    <property type="protein sequence ID" value="MFC0842502.1"/>
    <property type="molecule type" value="Genomic_DNA"/>
</dbReference>
<reference evidence="2 3" key="1">
    <citation type="submission" date="2024-09" db="EMBL/GenBank/DDBJ databases">
        <authorList>
            <person name="Sun Q."/>
            <person name="Mori K."/>
        </authorList>
    </citation>
    <scope>NUCLEOTIDE SEQUENCE [LARGE SCALE GENOMIC DNA]</scope>
    <source>
        <strain evidence="2 3">JCM 4557</strain>
    </source>
</reference>
<organism evidence="2 3">
    <name type="scientific">Streptomyces noboritoensis</name>
    <dbReference type="NCBI Taxonomy" id="67337"/>
    <lineage>
        <taxon>Bacteria</taxon>
        <taxon>Bacillati</taxon>
        <taxon>Actinomycetota</taxon>
        <taxon>Actinomycetes</taxon>
        <taxon>Kitasatosporales</taxon>
        <taxon>Streptomycetaceae</taxon>
        <taxon>Streptomyces</taxon>
    </lineage>
</organism>
<protein>
    <submittedName>
        <fullName evidence="2">NUDIX domain-containing protein</fullName>
    </submittedName>
</protein>
<name>A0ABV6T9P4_9ACTN</name>
<proteinExistence type="predicted"/>
<comment type="caution">
    <text evidence="2">The sequence shown here is derived from an EMBL/GenBank/DDBJ whole genome shotgun (WGS) entry which is preliminary data.</text>
</comment>
<dbReference type="PANTHER" id="PTHR16099">
    <property type="entry name" value="8-OXO-DGTP DIPHOSPHATES NUDT15"/>
    <property type="match status" value="1"/>
</dbReference>
<dbReference type="PROSITE" id="PS51462">
    <property type="entry name" value="NUDIX"/>
    <property type="match status" value="1"/>
</dbReference>
<dbReference type="PANTHER" id="PTHR16099:SF5">
    <property type="entry name" value="NUCLEOTIDE TRIPHOSPHATE DIPHOSPHATASE NUDT15"/>
    <property type="match status" value="1"/>
</dbReference>
<evidence type="ECO:0000259" key="1">
    <source>
        <dbReference type="PROSITE" id="PS51462"/>
    </source>
</evidence>
<dbReference type="SUPFAM" id="SSF55811">
    <property type="entry name" value="Nudix"/>
    <property type="match status" value="1"/>
</dbReference>
<dbReference type="Pfam" id="PF00293">
    <property type="entry name" value="NUDIX"/>
    <property type="match status" value="1"/>
</dbReference>
<accession>A0ABV6T9P4</accession>
<evidence type="ECO:0000313" key="2">
    <source>
        <dbReference type="EMBL" id="MFC0842502.1"/>
    </source>
</evidence>
<dbReference type="InterPro" id="IPR015797">
    <property type="entry name" value="NUDIX_hydrolase-like_dom_sf"/>
</dbReference>